<accession>A0A1H5SXH9</accession>
<organism evidence="2 3">
    <name type="scientific">Nitrosomonas ureae</name>
    <dbReference type="NCBI Taxonomy" id="44577"/>
    <lineage>
        <taxon>Bacteria</taxon>
        <taxon>Pseudomonadati</taxon>
        <taxon>Pseudomonadota</taxon>
        <taxon>Betaproteobacteria</taxon>
        <taxon>Nitrosomonadales</taxon>
        <taxon>Nitrosomonadaceae</taxon>
        <taxon>Nitrosomonas</taxon>
    </lineage>
</organism>
<dbReference type="SUPFAM" id="SSF109604">
    <property type="entry name" value="HD-domain/PDEase-like"/>
    <property type="match status" value="1"/>
</dbReference>
<evidence type="ECO:0000313" key="3">
    <source>
        <dbReference type="Proteomes" id="UP000236753"/>
    </source>
</evidence>
<name>A0A1H5SXH9_9PROT</name>
<dbReference type="PANTHER" id="PTHR43155:SF2">
    <property type="entry name" value="CYCLIC DI-GMP PHOSPHODIESTERASE PA4108"/>
    <property type="match status" value="1"/>
</dbReference>
<dbReference type="EMBL" id="FNUX01000003">
    <property type="protein sequence ID" value="SEF55174.1"/>
    <property type="molecule type" value="Genomic_DNA"/>
</dbReference>
<evidence type="ECO:0000313" key="2">
    <source>
        <dbReference type="EMBL" id="SEF55174.1"/>
    </source>
</evidence>
<dbReference type="Gene3D" id="1.10.3210.10">
    <property type="entry name" value="Hypothetical protein af1432"/>
    <property type="match status" value="1"/>
</dbReference>
<dbReference type="CDD" id="cd00077">
    <property type="entry name" value="HDc"/>
    <property type="match status" value="1"/>
</dbReference>
<dbReference type="InterPro" id="IPR021812">
    <property type="entry name" value="DUF3391"/>
</dbReference>
<dbReference type="SMART" id="SM00471">
    <property type="entry name" value="HDc"/>
    <property type="match status" value="1"/>
</dbReference>
<dbReference type="InterPro" id="IPR037522">
    <property type="entry name" value="HD_GYP_dom"/>
</dbReference>
<dbReference type="AlphaFoldDB" id="A0A1H5SXH9"/>
<evidence type="ECO:0000259" key="1">
    <source>
        <dbReference type="PROSITE" id="PS51832"/>
    </source>
</evidence>
<dbReference type="GO" id="GO:0008081">
    <property type="term" value="F:phosphoric diester hydrolase activity"/>
    <property type="evidence" value="ECO:0007669"/>
    <property type="project" value="UniProtKB-ARBA"/>
</dbReference>
<gene>
    <name evidence="2" type="ORF">SAMN05216334_103137</name>
</gene>
<dbReference type="OrthoDB" id="9763857at2"/>
<dbReference type="Proteomes" id="UP000236753">
    <property type="component" value="Unassembled WGS sequence"/>
</dbReference>
<dbReference type="Pfam" id="PF11871">
    <property type="entry name" value="DUF3391"/>
    <property type="match status" value="1"/>
</dbReference>
<dbReference type="Pfam" id="PF13487">
    <property type="entry name" value="HD_5"/>
    <property type="match status" value="1"/>
</dbReference>
<feature type="domain" description="HD-GYP" evidence="1">
    <location>
        <begin position="135"/>
        <end position="333"/>
    </location>
</feature>
<protein>
    <submittedName>
        <fullName evidence="2">HDIG domain-containing protein</fullName>
    </submittedName>
</protein>
<dbReference type="InterPro" id="IPR006675">
    <property type="entry name" value="HDIG_dom"/>
</dbReference>
<dbReference type="NCBIfam" id="TIGR00277">
    <property type="entry name" value="HDIG"/>
    <property type="match status" value="1"/>
</dbReference>
<dbReference type="PANTHER" id="PTHR43155">
    <property type="entry name" value="CYCLIC DI-GMP PHOSPHODIESTERASE PA4108-RELATED"/>
    <property type="match status" value="1"/>
</dbReference>
<proteinExistence type="predicted"/>
<dbReference type="RefSeq" id="WP_103965614.1">
    <property type="nucleotide sequence ID" value="NZ_FNUX01000003.1"/>
</dbReference>
<dbReference type="InterPro" id="IPR003607">
    <property type="entry name" value="HD/PDEase_dom"/>
</dbReference>
<dbReference type="PROSITE" id="PS51832">
    <property type="entry name" value="HD_GYP"/>
    <property type="match status" value="1"/>
</dbReference>
<reference evidence="2 3" key="1">
    <citation type="submission" date="2016-10" db="EMBL/GenBank/DDBJ databases">
        <authorList>
            <person name="de Groot N.N."/>
        </authorList>
    </citation>
    <scope>NUCLEOTIDE SEQUENCE [LARGE SCALE GENOMIC DNA]</scope>
    <source>
        <strain evidence="2 3">Nm13</strain>
    </source>
</reference>
<sequence>MIKKVQANEVRLGMYIHEIRGNWMEHPFWRKSFKLVQQKDLDKLVSCNLDEIWIDTGKGLDVIKINQVKNLDGVTSAKPLQSIKKPVARVSVEEELHVAKKIQNKAKEAVAAMFGDVRMGKALEIEEAKSLVNEINQSMERNPNALLTLIRLRNVNEYTYMHSVAVCVLMVALGRHLGLSEAQIKQAGTAGLLHDIGKMVIPNEVLNKPGKLTDDEFVIMKSHPVRGWEILKSCYQVHESVLDVCLHHHERVDGKGYPEKLSGDALTLFARMGAVCDVYDAISSDRCYKPAWSPAESIRKMASWREGHFDESIFQAFVKTVGIYPSGTLLKLQSGRLGVVIEQSAKKLTTPIVRIFFSTRANTHIPIEIIDLSKGMDSIENIEDSAKWGFDLNKIQGI</sequence>